<protein>
    <submittedName>
        <fullName evidence="4">DeoR family transcriptional regulator</fullName>
    </submittedName>
</protein>
<dbReference type="PANTHER" id="PTHR30363:SF44">
    <property type="entry name" value="AGA OPERON TRANSCRIPTIONAL REPRESSOR-RELATED"/>
    <property type="match status" value="1"/>
</dbReference>
<keyword evidence="5" id="KW-1185">Reference proteome</keyword>
<accession>A0ABV9WB73</accession>
<dbReference type="Proteomes" id="UP001595912">
    <property type="component" value="Unassembled WGS sequence"/>
</dbReference>
<dbReference type="InterPro" id="IPR036390">
    <property type="entry name" value="WH_DNA-bd_sf"/>
</dbReference>
<evidence type="ECO:0000259" key="3">
    <source>
        <dbReference type="PROSITE" id="PS51000"/>
    </source>
</evidence>
<evidence type="ECO:0000256" key="2">
    <source>
        <dbReference type="ARBA" id="ARBA00023163"/>
    </source>
</evidence>
<evidence type="ECO:0000313" key="4">
    <source>
        <dbReference type="EMBL" id="MFC5005997.1"/>
    </source>
</evidence>
<comment type="caution">
    <text evidence="4">The sequence shown here is derived from an EMBL/GenBank/DDBJ whole genome shotgun (WGS) entry which is preliminary data.</text>
</comment>
<dbReference type="InterPro" id="IPR037171">
    <property type="entry name" value="NagB/RpiA_transferase-like"/>
</dbReference>
<dbReference type="PROSITE" id="PS51000">
    <property type="entry name" value="HTH_DEOR_2"/>
    <property type="match status" value="1"/>
</dbReference>
<dbReference type="PRINTS" id="PR00037">
    <property type="entry name" value="HTHLACR"/>
</dbReference>
<keyword evidence="2" id="KW-0804">Transcription</keyword>
<dbReference type="Pfam" id="PF08220">
    <property type="entry name" value="HTH_DeoR"/>
    <property type="match status" value="1"/>
</dbReference>
<dbReference type="Pfam" id="PF00455">
    <property type="entry name" value="DeoRC"/>
    <property type="match status" value="1"/>
</dbReference>
<gene>
    <name evidence="4" type="ORF">ACFPIJ_50265</name>
</gene>
<dbReference type="SMART" id="SM00420">
    <property type="entry name" value="HTH_DEOR"/>
    <property type="match status" value="1"/>
</dbReference>
<feature type="domain" description="HTH deoR-type" evidence="3">
    <location>
        <begin position="3"/>
        <end position="58"/>
    </location>
</feature>
<dbReference type="InterPro" id="IPR001034">
    <property type="entry name" value="DeoR_HTH"/>
</dbReference>
<evidence type="ECO:0000256" key="1">
    <source>
        <dbReference type="ARBA" id="ARBA00023015"/>
    </source>
</evidence>
<keyword evidence="1" id="KW-0805">Transcription regulation</keyword>
<name>A0ABV9WB73_9ACTN</name>
<dbReference type="EMBL" id="JBHSIU010000086">
    <property type="protein sequence ID" value="MFC5005997.1"/>
    <property type="molecule type" value="Genomic_DNA"/>
</dbReference>
<dbReference type="PANTHER" id="PTHR30363">
    <property type="entry name" value="HTH-TYPE TRANSCRIPTIONAL REGULATOR SRLR-RELATED"/>
    <property type="match status" value="1"/>
</dbReference>
<dbReference type="SUPFAM" id="SSF46785">
    <property type="entry name" value="Winged helix' DNA-binding domain"/>
    <property type="match status" value="1"/>
</dbReference>
<dbReference type="SUPFAM" id="SSF100950">
    <property type="entry name" value="NagB/RpiA/CoA transferase-like"/>
    <property type="match status" value="1"/>
</dbReference>
<dbReference type="Gene3D" id="1.10.10.10">
    <property type="entry name" value="Winged helix-like DNA-binding domain superfamily/Winged helix DNA-binding domain"/>
    <property type="match status" value="1"/>
</dbReference>
<dbReference type="InterPro" id="IPR036388">
    <property type="entry name" value="WH-like_DNA-bd_sf"/>
</dbReference>
<dbReference type="RefSeq" id="WP_380126574.1">
    <property type="nucleotide sequence ID" value="NZ_JBHSIU010000086.1"/>
</dbReference>
<sequence length="243" mass="24315">MLIDLRRAQILADAREQGGVSLRELSHRFAVSIPTIRRDLSALADQGLVQRVHGGAVAVRARAERGPVRMRTAVTHPPASVPAPVENAAGAGVAGAGVAGAGVAGEVYVARPVLSPAEAAALVTPGMAVGVSGGSAAVRLAELLDDVADLTVVTPVVAIAAAVRNRATVVVLVGGVRTPSGSHAGPLAQATLAQLNLDLAVVELRDPATTGDALAAQTELALVQRATAAAFVQSATGSRPRSG</sequence>
<dbReference type="SMART" id="SM01134">
    <property type="entry name" value="DeoRC"/>
    <property type="match status" value="1"/>
</dbReference>
<proteinExistence type="predicted"/>
<dbReference type="InterPro" id="IPR014036">
    <property type="entry name" value="DeoR-like_C"/>
</dbReference>
<reference evidence="5" key="1">
    <citation type="journal article" date="2019" name="Int. J. Syst. Evol. Microbiol.">
        <title>The Global Catalogue of Microorganisms (GCM) 10K type strain sequencing project: providing services to taxonomists for standard genome sequencing and annotation.</title>
        <authorList>
            <consortium name="The Broad Institute Genomics Platform"/>
            <consortium name="The Broad Institute Genome Sequencing Center for Infectious Disease"/>
            <person name="Wu L."/>
            <person name="Ma J."/>
        </authorList>
    </citation>
    <scope>NUCLEOTIDE SEQUENCE [LARGE SCALE GENOMIC DNA]</scope>
    <source>
        <strain evidence="5">CGMCC 4.7152</strain>
    </source>
</reference>
<dbReference type="InterPro" id="IPR050313">
    <property type="entry name" value="Carb_Metab_HTH_regulators"/>
</dbReference>
<organism evidence="4 5">
    <name type="scientific">Dactylosporangium cerinum</name>
    <dbReference type="NCBI Taxonomy" id="1434730"/>
    <lineage>
        <taxon>Bacteria</taxon>
        <taxon>Bacillati</taxon>
        <taxon>Actinomycetota</taxon>
        <taxon>Actinomycetes</taxon>
        <taxon>Micromonosporales</taxon>
        <taxon>Micromonosporaceae</taxon>
        <taxon>Dactylosporangium</taxon>
    </lineage>
</organism>
<evidence type="ECO:0000313" key="5">
    <source>
        <dbReference type="Proteomes" id="UP001595912"/>
    </source>
</evidence>